<sequence length="668" mass="73327">MADQHLPDGAHQAGGGVSGRVQQVRTLSPHVLAHLQKIYAAHGASWTPARTAAFLKTVQQDSPSELALELVDDKDWDIDTFLKYMTSSVTSVVAPPQEQDLSWPLSAYFISSSHNTYLTGNQLSSDSSADAYINVLRRGCRCIEVDVWDGDDDSDSDTSISSSDEDEEKVAKKAKRLSQVKDKLPSSLARQLEKTSLGKKLDAKSTTTTTTTTTATRTLQKKDSTASQVPLSKEPRVYHGYTLTKEISFREVCHAIRDYGFVVTDTPLIVSLEVHCSAEQQNIMVAIMQEIWSDLLLPEPKEDAQALPSPSELRGKILVKVKYAPPEGSHNTINNSTGNLSITGDTPSPPLPGDVPPGAPAKEKKPSKIIQALSKLGIYTKGVSFKTLTQPEATMPTHIFSLSESGVVEVHQKSARELFEHNRCYLMRAYPSGLRIRSSNLDPAPFWRKGIQVVALNWQNWDEGMMLNEGMFAGTGGYVLKPEGYRPSKKTTTSAEAGTPPPTTSTTGPTPQAVAVRHYTMDLTITVLAAQSLPLPLGDTKASSFRPYIKVEIHVEEPGERHGTDDPVPDDGKEKEGEYKAKTKSLKGTDPDWKGSQLEFKGIPGVVPELAFARFLVRDDEIGKDSLAAWACVRLDRLREGYRFVHLLDARGVETEGVVLVKVEMRLY</sequence>
<dbReference type="Gene3D" id="3.20.20.190">
    <property type="entry name" value="Phosphatidylinositol (PI) phosphodiesterase"/>
    <property type="match status" value="1"/>
</dbReference>
<dbReference type="FunFam" id="2.60.40.150:FF:000220">
    <property type="entry name" value="Phosphoinositide phospholipase C"/>
    <property type="match status" value="1"/>
</dbReference>
<dbReference type="SMART" id="SM00148">
    <property type="entry name" value="PLCXc"/>
    <property type="match status" value="1"/>
</dbReference>
<dbReference type="GO" id="GO:0016042">
    <property type="term" value="P:lipid catabolic process"/>
    <property type="evidence" value="ECO:0007669"/>
    <property type="project" value="UniProtKB-KW"/>
</dbReference>
<dbReference type="GO" id="GO:0051209">
    <property type="term" value="P:release of sequestered calcium ion into cytosol"/>
    <property type="evidence" value="ECO:0007669"/>
    <property type="project" value="TreeGrafter"/>
</dbReference>
<dbReference type="Pfam" id="PF00387">
    <property type="entry name" value="PI-PLC-Y"/>
    <property type="match status" value="1"/>
</dbReference>
<dbReference type="InterPro" id="IPR000909">
    <property type="entry name" value="PLipase_C_PInositol-sp_X_dom"/>
</dbReference>
<evidence type="ECO:0000313" key="6">
    <source>
        <dbReference type="Proteomes" id="UP001302126"/>
    </source>
</evidence>
<dbReference type="AlphaFoldDB" id="A0AAN7AKA8"/>
<dbReference type="PROSITE" id="PS50007">
    <property type="entry name" value="PIPLC_X_DOMAIN"/>
    <property type="match status" value="1"/>
</dbReference>
<dbReference type="PRINTS" id="PR00390">
    <property type="entry name" value="PHPHLIPASEC"/>
</dbReference>
<dbReference type="EC" id="3.1.4.11" evidence="2"/>
<keyword evidence="6" id="KW-1185">Reference proteome</keyword>
<dbReference type="FunFam" id="3.20.20.190:FF:000044">
    <property type="entry name" value="Phosphoinositide phospholipase C"/>
    <property type="match status" value="1"/>
</dbReference>
<feature type="region of interest" description="Disordered" evidence="3">
    <location>
        <begin position="199"/>
        <end position="230"/>
    </location>
</feature>
<proteinExistence type="predicted"/>
<dbReference type="InterPro" id="IPR035892">
    <property type="entry name" value="C2_domain_sf"/>
</dbReference>
<reference evidence="5" key="1">
    <citation type="journal article" date="2023" name="Mol. Phylogenet. Evol.">
        <title>Genome-scale phylogeny and comparative genomics of the fungal order Sordariales.</title>
        <authorList>
            <person name="Hensen N."/>
            <person name="Bonometti L."/>
            <person name="Westerberg I."/>
            <person name="Brannstrom I.O."/>
            <person name="Guillou S."/>
            <person name="Cros-Aarteil S."/>
            <person name="Calhoun S."/>
            <person name="Haridas S."/>
            <person name="Kuo A."/>
            <person name="Mondo S."/>
            <person name="Pangilinan J."/>
            <person name="Riley R."/>
            <person name="LaButti K."/>
            <person name="Andreopoulos B."/>
            <person name="Lipzen A."/>
            <person name="Chen C."/>
            <person name="Yan M."/>
            <person name="Daum C."/>
            <person name="Ng V."/>
            <person name="Clum A."/>
            <person name="Steindorff A."/>
            <person name="Ohm R.A."/>
            <person name="Martin F."/>
            <person name="Silar P."/>
            <person name="Natvig D.O."/>
            <person name="Lalanne C."/>
            <person name="Gautier V."/>
            <person name="Ament-Velasquez S.L."/>
            <person name="Kruys A."/>
            <person name="Hutchinson M.I."/>
            <person name="Powell A.J."/>
            <person name="Barry K."/>
            <person name="Miller A.N."/>
            <person name="Grigoriev I.V."/>
            <person name="Debuchy R."/>
            <person name="Gladieux P."/>
            <person name="Hiltunen Thoren M."/>
            <person name="Johannesson H."/>
        </authorList>
    </citation>
    <scope>NUCLEOTIDE SEQUENCE</scope>
    <source>
        <strain evidence="5">PSN309</strain>
    </source>
</reference>
<dbReference type="PANTHER" id="PTHR10336">
    <property type="entry name" value="PHOSPHOINOSITIDE-SPECIFIC PHOSPHOLIPASE C FAMILY PROTEIN"/>
    <property type="match status" value="1"/>
</dbReference>
<evidence type="ECO:0000259" key="4">
    <source>
        <dbReference type="PROSITE" id="PS50008"/>
    </source>
</evidence>
<dbReference type="SUPFAM" id="SSF51695">
    <property type="entry name" value="PLC-like phosphodiesterases"/>
    <property type="match status" value="1"/>
</dbReference>
<dbReference type="CDD" id="cd08598">
    <property type="entry name" value="PI-PLC1c_yeast"/>
    <property type="match status" value="1"/>
</dbReference>
<dbReference type="InterPro" id="IPR000008">
    <property type="entry name" value="C2_dom"/>
</dbReference>
<accession>A0AAN7AKA8</accession>
<dbReference type="Gene3D" id="2.60.40.150">
    <property type="entry name" value="C2 domain"/>
    <property type="match status" value="1"/>
</dbReference>
<dbReference type="InterPro" id="IPR056584">
    <property type="entry name" value="EF-hand_15"/>
</dbReference>
<feature type="region of interest" description="Disordered" evidence="3">
    <location>
        <begin position="556"/>
        <end position="580"/>
    </location>
</feature>
<feature type="domain" description="PI-PLC Y-box" evidence="4">
    <location>
        <begin position="373"/>
        <end position="486"/>
    </location>
</feature>
<keyword evidence="2" id="KW-0378">Hydrolase</keyword>
<feature type="compositionally biased region" description="Low complexity" evidence="3">
    <location>
        <begin position="206"/>
        <end position="218"/>
    </location>
</feature>
<evidence type="ECO:0000256" key="2">
    <source>
        <dbReference type="RuleBase" id="RU361133"/>
    </source>
</evidence>
<feature type="region of interest" description="Disordered" evidence="3">
    <location>
        <begin position="151"/>
        <end position="186"/>
    </location>
</feature>
<feature type="region of interest" description="Disordered" evidence="3">
    <location>
        <begin position="483"/>
        <end position="511"/>
    </location>
</feature>
<evidence type="ECO:0000256" key="1">
    <source>
        <dbReference type="ARBA" id="ARBA00023224"/>
    </source>
</evidence>
<dbReference type="GO" id="GO:0048015">
    <property type="term" value="P:phosphatidylinositol-mediated signaling"/>
    <property type="evidence" value="ECO:0007669"/>
    <property type="project" value="TreeGrafter"/>
</dbReference>
<feature type="compositionally biased region" description="Pro residues" evidence="3">
    <location>
        <begin position="347"/>
        <end position="359"/>
    </location>
</feature>
<dbReference type="CDD" id="cd00275">
    <property type="entry name" value="C2_PLC_like"/>
    <property type="match status" value="1"/>
</dbReference>
<dbReference type="InterPro" id="IPR001192">
    <property type="entry name" value="PI-PLC_fam"/>
</dbReference>
<dbReference type="Proteomes" id="UP001302126">
    <property type="component" value="Unassembled WGS sequence"/>
</dbReference>
<dbReference type="SUPFAM" id="SSF49562">
    <property type="entry name" value="C2 domain (Calcium/lipid-binding domain, CaLB)"/>
    <property type="match status" value="1"/>
</dbReference>
<dbReference type="EMBL" id="MU864366">
    <property type="protein sequence ID" value="KAK4190343.1"/>
    <property type="molecule type" value="Genomic_DNA"/>
</dbReference>
<dbReference type="PROSITE" id="PS50008">
    <property type="entry name" value="PIPLC_Y_DOMAIN"/>
    <property type="match status" value="1"/>
</dbReference>
<keyword evidence="1" id="KW-0807">Transducer</keyword>
<feature type="region of interest" description="Disordered" evidence="3">
    <location>
        <begin position="328"/>
        <end position="366"/>
    </location>
</feature>
<gene>
    <name evidence="5" type="ORF">QBC35DRAFT_377934</name>
</gene>
<dbReference type="Pfam" id="PF23617">
    <property type="entry name" value="EF-hand_15"/>
    <property type="match status" value="1"/>
</dbReference>
<evidence type="ECO:0000313" key="5">
    <source>
        <dbReference type="EMBL" id="KAK4190343.1"/>
    </source>
</evidence>
<dbReference type="GO" id="GO:0004435">
    <property type="term" value="F:phosphatidylinositol-4,5-bisphosphate phospholipase C activity"/>
    <property type="evidence" value="ECO:0007669"/>
    <property type="project" value="UniProtKB-EC"/>
</dbReference>
<comment type="catalytic activity">
    <reaction evidence="2">
        <text>a 1,2-diacyl-sn-glycero-3-phospho-(1D-myo-inositol-4,5-bisphosphate) + H2O = 1D-myo-inositol 1,4,5-trisphosphate + a 1,2-diacyl-sn-glycerol + H(+)</text>
        <dbReference type="Rhea" id="RHEA:33179"/>
        <dbReference type="ChEBI" id="CHEBI:15377"/>
        <dbReference type="ChEBI" id="CHEBI:15378"/>
        <dbReference type="ChEBI" id="CHEBI:17815"/>
        <dbReference type="ChEBI" id="CHEBI:58456"/>
        <dbReference type="ChEBI" id="CHEBI:203600"/>
        <dbReference type="EC" id="3.1.4.11"/>
    </reaction>
</comment>
<dbReference type="InterPro" id="IPR017946">
    <property type="entry name" value="PLC-like_Pdiesterase_TIM-brl"/>
</dbReference>
<protein>
    <recommendedName>
        <fullName evidence="2">Phosphoinositide phospholipase C</fullName>
        <ecNumber evidence="2">3.1.4.11</ecNumber>
    </recommendedName>
</protein>
<feature type="compositionally biased region" description="Low complexity" evidence="3">
    <location>
        <begin position="491"/>
        <end position="511"/>
    </location>
</feature>
<keyword evidence="2" id="KW-0443">Lipid metabolism</keyword>
<evidence type="ECO:0000256" key="3">
    <source>
        <dbReference type="SAM" id="MobiDB-lite"/>
    </source>
</evidence>
<dbReference type="InterPro" id="IPR001711">
    <property type="entry name" value="PLipase_C_Pinositol-sp_Y"/>
</dbReference>
<reference evidence="5" key="2">
    <citation type="submission" date="2023-05" db="EMBL/GenBank/DDBJ databases">
        <authorList>
            <consortium name="Lawrence Berkeley National Laboratory"/>
            <person name="Steindorff A."/>
            <person name="Hensen N."/>
            <person name="Bonometti L."/>
            <person name="Westerberg I."/>
            <person name="Brannstrom I.O."/>
            <person name="Guillou S."/>
            <person name="Cros-Aarteil S."/>
            <person name="Calhoun S."/>
            <person name="Haridas S."/>
            <person name="Kuo A."/>
            <person name="Mondo S."/>
            <person name="Pangilinan J."/>
            <person name="Riley R."/>
            <person name="Labutti K."/>
            <person name="Andreopoulos B."/>
            <person name="Lipzen A."/>
            <person name="Chen C."/>
            <person name="Yanf M."/>
            <person name="Daum C."/>
            <person name="Ng V."/>
            <person name="Clum A."/>
            <person name="Ohm R."/>
            <person name="Martin F."/>
            <person name="Silar P."/>
            <person name="Natvig D."/>
            <person name="Lalanne C."/>
            <person name="Gautier V."/>
            <person name="Ament-Velasquez S.L."/>
            <person name="Kruys A."/>
            <person name="Hutchinson M.I."/>
            <person name="Powell A.J."/>
            <person name="Barry K."/>
            <person name="Miller A.N."/>
            <person name="Grigoriev I.V."/>
            <person name="Debuchy R."/>
            <person name="Gladieux P."/>
            <person name="Thoren M.H."/>
            <person name="Johannesson H."/>
        </authorList>
    </citation>
    <scope>NUCLEOTIDE SEQUENCE</scope>
    <source>
        <strain evidence="5">PSN309</strain>
    </source>
</reference>
<dbReference type="FunFam" id="3.20.20.190:FF:000060">
    <property type="entry name" value="Phosphoinositide phospholipase C"/>
    <property type="match status" value="1"/>
</dbReference>
<name>A0AAN7AKA8_9PEZI</name>
<feature type="compositionally biased region" description="Polar residues" evidence="3">
    <location>
        <begin position="329"/>
        <end position="346"/>
    </location>
</feature>
<dbReference type="Pfam" id="PF00388">
    <property type="entry name" value="PI-PLC-X"/>
    <property type="match status" value="1"/>
</dbReference>
<keyword evidence="2" id="KW-0442">Lipid degradation</keyword>
<organism evidence="5 6">
    <name type="scientific">Podospora australis</name>
    <dbReference type="NCBI Taxonomy" id="1536484"/>
    <lineage>
        <taxon>Eukaryota</taxon>
        <taxon>Fungi</taxon>
        <taxon>Dikarya</taxon>
        <taxon>Ascomycota</taxon>
        <taxon>Pezizomycotina</taxon>
        <taxon>Sordariomycetes</taxon>
        <taxon>Sordariomycetidae</taxon>
        <taxon>Sordariales</taxon>
        <taxon>Podosporaceae</taxon>
        <taxon>Podospora</taxon>
    </lineage>
</organism>
<dbReference type="SMART" id="SM00239">
    <property type="entry name" value="C2"/>
    <property type="match status" value="1"/>
</dbReference>
<comment type="caution">
    <text evidence="5">The sequence shown here is derived from an EMBL/GenBank/DDBJ whole genome shotgun (WGS) entry which is preliminary data.</text>
</comment>
<dbReference type="SMART" id="SM00149">
    <property type="entry name" value="PLCYc"/>
    <property type="match status" value="1"/>
</dbReference>
<dbReference type="PANTHER" id="PTHR10336:SF82">
    <property type="entry name" value="PHOSPHOINOSITIDE PHOSPHOLIPASE C"/>
    <property type="match status" value="1"/>
</dbReference>